<keyword evidence="4 7" id="KW-0812">Transmembrane</keyword>
<evidence type="ECO:0000256" key="1">
    <source>
        <dbReference type="ARBA" id="ARBA00004651"/>
    </source>
</evidence>
<keyword evidence="6 7" id="KW-0472">Membrane</keyword>
<reference evidence="8" key="1">
    <citation type="submission" date="2022-10" db="EMBL/GenBank/DDBJ databases">
        <authorList>
            <person name="Yu W.X."/>
        </authorList>
    </citation>
    <scope>NUCLEOTIDE SEQUENCE</scope>
    <source>
        <strain evidence="8">D04</strain>
    </source>
</reference>
<keyword evidence="3" id="KW-1003">Cell membrane</keyword>
<dbReference type="AlphaFoldDB" id="A0AAE3MBD7"/>
<evidence type="ECO:0000313" key="8">
    <source>
        <dbReference type="EMBL" id="MCW3804726.1"/>
    </source>
</evidence>
<gene>
    <name evidence="8" type="ORF">OM074_03750</name>
</gene>
<dbReference type="Pfam" id="PF01899">
    <property type="entry name" value="MNHE"/>
    <property type="match status" value="1"/>
</dbReference>
<organism evidence="8 9">
    <name type="scientific">Plebeiibacterium marinum</name>
    <dbReference type="NCBI Taxonomy" id="2992111"/>
    <lineage>
        <taxon>Bacteria</taxon>
        <taxon>Pseudomonadati</taxon>
        <taxon>Bacteroidota</taxon>
        <taxon>Bacteroidia</taxon>
        <taxon>Marinilabiliales</taxon>
        <taxon>Marinilabiliaceae</taxon>
        <taxon>Plebeiibacterium</taxon>
    </lineage>
</organism>
<evidence type="ECO:0000313" key="9">
    <source>
        <dbReference type="Proteomes" id="UP001207408"/>
    </source>
</evidence>
<dbReference type="InterPro" id="IPR002758">
    <property type="entry name" value="Cation_antiport_E"/>
</dbReference>
<name>A0AAE3MBD7_9BACT</name>
<dbReference type="GO" id="GO:0008324">
    <property type="term" value="F:monoatomic cation transmembrane transporter activity"/>
    <property type="evidence" value="ECO:0007669"/>
    <property type="project" value="InterPro"/>
</dbReference>
<sequence length="110" mass="12610">MRLIKKIYLIISFVIYYLMKLIQANLHIAYDILSPRIRVNPGFVWISLQVNTNAGILLLSNLLSMTPGTLSIEVSPDKKKLLVHCLYIKNELDIVADIEGMQKRIIELTQ</sequence>
<comment type="similarity">
    <text evidence="2">Belongs to the CPA3 antiporters (TC 2.A.63) subunit E family.</text>
</comment>
<dbReference type="PANTHER" id="PTHR34584:SF1">
    <property type="entry name" value="NA(+)_H(+) ANTIPORTER SUBUNIT E1"/>
    <property type="match status" value="1"/>
</dbReference>
<comment type="subcellular location">
    <subcellularLocation>
        <location evidence="1">Cell membrane</location>
        <topology evidence="1">Multi-pass membrane protein</topology>
    </subcellularLocation>
</comment>
<evidence type="ECO:0000256" key="6">
    <source>
        <dbReference type="ARBA" id="ARBA00023136"/>
    </source>
</evidence>
<dbReference type="GO" id="GO:0005886">
    <property type="term" value="C:plasma membrane"/>
    <property type="evidence" value="ECO:0007669"/>
    <property type="project" value="UniProtKB-SubCell"/>
</dbReference>
<evidence type="ECO:0000256" key="2">
    <source>
        <dbReference type="ARBA" id="ARBA00006228"/>
    </source>
</evidence>
<feature type="transmembrane region" description="Helical" evidence="7">
    <location>
        <begin position="7"/>
        <end position="30"/>
    </location>
</feature>
<dbReference type="EMBL" id="JAPDPI010000004">
    <property type="protein sequence ID" value="MCW3804726.1"/>
    <property type="molecule type" value="Genomic_DNA"/>
</dbReference>
<evidence type="ECO:0000256" key="5">
    <source>
        <dbReference type="ARBA" id="ARBA00022989"/>
    </source>
</evidence>
<keyword evidence="9" id="KW-1185">Reference proteome</keyword>
<evidence type="ECO:0000256" key="4">
    <source>
        <dbReference type="ARBA" id="ARBA00022692"/>
    </source>
</evidence>
<dbReference type="RefSeq" id="WP_301197948.1">
    <property type="nucleotide sequence ID" value="NZ_JAPDPI010000004.1"/>
</dbReference>
<dbReference type="PANTHER" id="PTHR34584">
    <property type="entry name" value="NA(+)/H(+) ANTIPORTER SUBUNIT E1"/>
    <property type="match status" value="1"/>
</dbReference>
<proteinExistence type="inferred from homology"/>
<accession>A0AAE3MBD7</accession>
<dbReference type="Proteomes" id="UP001207408">
    <property type="component" value="Unassembled WGS sequence"/>
</dbReference>
<evidence type="ECO:0000256" key="7">
    <source>
        <dbReference type="SAM" id="Phobius"/>
    </source>
</evidence>
<protein>
    <submittedName>
        <fullName evidence="8">Na+/H+ antiporter subunit E</fullName>
    </submittedName>
</protein>
<evidence type="ECO:0000256" key="3">
    <source>
        <dbReference type="ARBA" id="ARBA00022475"/>
    </source>
</evidence>
<keyword evidence="5 7" id="KW-1133">Transmembrane helix</keyword>
<comment type="caution">
    <text evidence="8">The sequence shown here is derived from an EMBL/GenBank/DDBJ whole genome shotgun (WGS) entry which is preliminary data.</text>
</comment>